<feature type="compositionally biased region" description="Basic residues" evidence="1">
    <location>
        <begin position="278"/>
        <end position="289"/>
    </location>
</feature>
<organism evidence="2 3">
    <name type="scientific">Aaosphaeria arxii CBS 175.79</name>
    <dbReference type="NCBI Taxonomy" id="1450172"/>
    <lineage>
        <taxon>Eukaryota</taxon>
        <taxon>Fungi</taxon>
        <taxon>Dikarya</taxon>
        <taxon>Ascomycota</taxon>
        <taxon>Pezizomycotina</taxon>
        <taxon>Dothideomycetes</taxon>
        <taxon>Pleosporomycetidae</taxon>
        <taxon>Pleosporales</taxon>
        <taxon>Pleosporales incertae sedis</taxon>
        <taxon>Aaosphaeria</taxon>
    </lineage>
</organism>
<dbReference type="EMBL" id="ML978066">
    <property type="protein sequence ID" value="KAF2022098.1"/>
    <property type="molecule type" value="Genomic_DNA"/>
</dbReference>
<keyword evidence="3" id="KW-1185">Reference proteome</keyword>
<feature type="region of interest" description="Disordered" evidence="1">
    <location>
        <begin position="1"/>
        <end position="44"/>
    </location>
</feature>
<feature type="compositionally biased region" description="Polar residues" evidence="1">
    <location>
        <begin position="191"/>
        <end position="200"/>
    </location>
</feature>
<gene>
    <name evidence="2" type="ORF">BU24DRAFT_488386</name>
</gene>
<feature type="region of interest" description="Disordered" evidence="1">
    <location>
        <begin position="373"/>
        <end position="411"/>
    </location>
</feature>
<dbReference type="RefSeq" id="XP_033390437.1">
    <property type="nucleotide sequence ID" value="XM_033533543.1"/>
</dbReference>
<dbReference type="GeneID" id="54290940"/>
<accession>A0A6A5Y9K9</accession>
<dbReference type="OrthoDB" id="3795190at2759"/>
<sequence>MASTAAVPTAFTPYQSSPLARTTSPFKDPRTPPQTPSQTAKLWDEYERRAVEIAKRRETACATRSARTGSSPQRLSSGIILDVTEKHEPIPSTGIAVPSPVLSPPIHSNFDFDFHTPTYRKPNTDTPPATVAICKTCRQSITTASGFCEQCKRTIVLSPPLQTGETTPPLSPACRNFASTDLSKLERISAQEPTTPNSTSPKRRTRKTSCSQTADHPIRLSSLRPPPKQSLDETHPRVRKASLTDPNEAFIRLHISRKPLPSQPSSPTTPTTPPPTAHSHHTSGSHPRTRPSSLANITTPPQYASYPRHNSVSPSELSTLYPYVSMATATTTSPSLHRTSYSLQNTTSAWDDSDSEGEEEKAGLVGYWRSRKWRGSRGSIGTQDTSRGRRTSDGTEEGRKESSVREEGKRKKRGAFVRVISCGCND</sequence>
<feature type="compositionally biased region" description="Polar residues" evidence="1">
    <location>
        <begin position="290"/>
        <end position="314"/>
    </location>
</feature>
<reference evidence="2" key="1">
    <citation type="journal article" date="2020" name="Stud. Mycol.">
        <title>101 Dothideomycetes genomes: a test case for predicting lifestyles and emergence of pathogens.</title>
        <authorList>
            <person name="Haridas S."/>
            <person name="Albert R."/>
            <person name="Binder M."/>
            <person name="Bloem J."/>
            <person name="Labutti K."/>
            <person name="Salamov A."/>
            <person name="Andreopoulos B."/>
            <person name="Baker S."/>
            <person name="Barry K."/>
            <person name="Bills G."/>
            <person name="Bluhm B."/>
            <person name="Cannon C."/>
            <person name="Castanera R."/>
            <person name="Culley D."/>
            <person name="Daum C."/>
            <person name="Ezra D."/>
            <person name="Gonzalez J."/>
            <person name="Henrissat B."/>
            <person name="Kuo A."/>
            <person name="Liang C."/>
            <person name="Lipzen A."/>
            <person name="Lutzoni F."/>
            <person name="Magnuson J."/>
            <person name="Mondo S."/>
            <person name="Nolan M."/>
            <person name="Ohm R."/>
            <person name="Pangilinan J."/>
            <person name="Park H.-J."/>
            <person name="Ramirez L."/>
            <person name="Alfaro M."/>
            <person name="Sun H."/>
            <person name="Tritt A."/>
            <person name="Yoshinaga Y."/>
            <person name="Zwiers L.-H."/>
            <person name="Turgeon B."/>
            <person name="Goodwin S."/>
            <person name="Spatafora J."/>
            <person name="Crous P."/>
            <person name="Grigoriev I."/>
        </authorList>
    </citation>
    <scope>NUCLEOTIDE SEQUENCE</scope>
    <source>
        <strain evidence="2">CBS 175.79</strain>
    </source>
</reference>
<dbReference type="Proteomes" id="UP000799778">
    <property type="component" value="Unassembled WGS sequence"/>
</dbReference>
<feature type="compositionally biased region" description="Polar residues" evidence="1">
    <location>
        <begin position="12"/>
        <end position="25"/>
    </location>
</feature>
<evidence type="ECO:0000313" key="2">
    <source>
        <dbReference type="EMBL" id="KAF2022098.1"/>
    </source>
</evidence>
<dbReference type="AlphaFoldDB" id="A0A6A5Y9K9"/>
<protein>
    <submittedName>
        <fullName evidence="2">Uncharacterized protein</fullName>
    </submittedName>
</protein>
<feature type="region of interest" description="Disordered" evidence="1">
    <location>
        <begin position="185"/>
        <end position="314"/>
    </location>
</feature>
<evidence type="ECO:0000256" key="1">
    <source>
        <dbReference type="SAM" id="MobiDB-lite"/>
    </source>
</evidence>
<proteinExistence type="predicted"/>
<name>A0A6A5Y9K9_9PLEO</name>
<evidence type="ECO:0000313" key="3">
    <source>
        <dbReference type="Proteomes" id="UP000799778"/>
    </source>
</evidence>
<feature type="compositionally biased region" description="Basic and acidic residues" evidence="1">
    <location>
        <begin position="386"/>
        <end position="409"/>
    </location>
</feature>
<feature type="compositionally biased region" description="Low complexity" evidence="1">
    <location>
        <begin position="259"/>
        <end position="269"/>
    </location>
</feature>